<name>B5CQY2_9FIRM</name>
<comment type="caution">
    <text evidence="1">The sequence shown here is derived from an EMBL/GenBank/DDBJ whole genome shotgun (WGS) entry which is preliminary data.</text>
</comment>
<proteinExistence type="predicted"/>
<gene>
    <name evidence="1" type="ORF">RUMLAC_01881</name>
</gene>
<keyword evidence="2" id="KW-1185">Reference proteome</keyword>
<dbReference type="AlphaFoldDB" id="B5CQY2"/>
<dbReference type="HOGENOM" id="CLU_2993993_0_0_9"/>
<dbReference type="Proteomes" id="UP000003254">
    <property type="component" value="Unassembled WGS sequence"/>
</dbReference>
<reference evidence="1 2" key="2">
    <citation type="submission" date="2008-08" db="EMBL/GenBank/DDBJ databases">
        <authorList>
            <person name="Fulton L."/>
            <person name="Clifton S."/>
            <person name="Fulton B."/>
            <person name="Xu J."/>
            <person name="Minx P."/>
            <person name="Pepin K.H."/>
            <person name="Johnson M."/>
            <person name="Bhonagiri V."/>
            <person name="Nash W.E."/>
            <person name="Mardis E.R."/>
            <person name="Wilson R.K."/>
        </authorList>
    </citation>
    <scope>NUCLEOTIDE SEQUENCE [LARGE SCALE GENOMIC DNA]</scope>
    <source>
        <strain evidence="1 2">ATCC 29176</strain>
    </source>
</reference>
<evidence type="ECO:0000313" key="1">
    <source>
        <dbReference type="EMBL" id="EDY32317.1"/>
    </source>
</evidence>
<protein>
    <submittedName>
        <fullName evidence="1">Uncharacterized protein</fullName>
    </submittedName>
</protein>
<sequence>MHLLRNILLSAGSHSKKFFSDSIAYSLNNANLKRIEKAGWLLTKIFDRKY</sequence>
<reference evidence="1 2" key="1">
    <citation type="submission" date="2008-08" db="EMBL/GenBank/DDBJ databases">
        <title>Draft genome sequence of Ruminococcus lactaris ATCC 29176.</title>
        <authorList>
            <person name="Sudarsanam P."/>
            <person name="Ley R."/>
            <person name="Guruge J."/>
            <person name="Turnbaugh P.J."/>
            <person name="Mahowald M."/>
            <person name="Liep D."/>
            <person name="Gordon J."/>
        </authorList>
    </citation>
    <scope>NUCLEOTIDE SEQUENCE [LARGE SCALE GENOMIC DNA]</scope>
    <source>
        <strain evidence="1 2">ATCC 29176</strain>
    </source>
</reference>
<evidence type="ECO:0000313" key="2">
    <source>
        <dbReference type="Proteomes" id="UP000003254"/>
    </source>
</evidence>
<dbReference type="EMBL" id="ABOU02000044">
    <property type="protein sequence ID" value="EDY32317.1"/>
    <property type="molecule type" value="Genomic_DNA"/>
</dbReference>
<accession>B5CQY2</accession>
<organism evidence="1 2">
    <name type="scientific">[Ruminococcus] lactaris ATCC 29176</name>
    <dbReference type="NCBI Taxonomy" id="471875"/>
    <lineage>
        <taxon>Bacteria</taxon>
        <taxon>Bacillati</taxon>
        <taxon>Bacillota</taxon>
        <taxon>Clostridia</taxon>
        <taxon>Lachnospirales</taxon>
        <taxon>Lachnospiraceae</taxon>
        <taxon>Mediterraneibacter</taxon>
    </lineage>
</organism>